<organism evidence="5 6">
    <name type="scientific">Cyclotella atomus</name>
    <dbReference type="NCBI Taxonomy" id="382360"/>
    <lineage>
        <taxon>Eukaryota</taxon>
        <taxon>Sar</taxon>
        <taxon>Stramenopiles</taxon>
        <taxon>Ochrophyta</taxon>
        <taxon>Bacillariophyta</taxon>
        <taxon>Coscinodiscophyceae</taxon>
        <taxon>Thalassiosirophycidae</taxon>
        <taxon>Stephanodiscales</taxon>
        <taxon>Stephanodiscaceae</taxon>
        <taxon>Cyclotella</taxon>
    </lineage>
</organism>
<accession>A0ABD3P5W2</accession>
<dbReference type="Gene3D" id="6.10.140.530">
    <property type="match status" value="1"/>
</dbReference>
<dbReference type="Pfam" id="PF03457">
    <property type="entry name" value="HA"/>
    <property type="match status" value="1"/>
</dbReference>
<reference evidence="5 6" key="1">
    <citation type="submission" date="2024-10" db="EMBL/GenBank/DDBJ databases">
        <title>Updated reference genomes for cyclostephanoid diatoms.</title>
        <authorList>
            <person name="Roberts W.R."/>
            <person name="Alverson A.J."/>
        </authorList>
    </citation>
    <scope>NUCLEOTIDE SEQUENCE [LARGE SCALE GENOMIC DNA]</scope>
    <source>
        <strain evidence="5 6">AJA010-31</strain>
    </source>
</reference>
<evidence type="ECO:0000256" key="2">
    <source>
        <dbReference type="SAM" id="MobiDB-lite"/>
    </source>
</evidence>
<gene>
    <name evidence="5" type="ORF">ACHAWO_004433</name>
</gene>
<evidence type="ECO:0000313" key="5">
    <source>
        <dbReference type="EMBL" id="KAL3783605.1"/>
    </source>
</evidence>
<sequence length="1151" mass="130840">MPVANAVNQDVWDGHYRSLKEHLETHGTYPPSRSETVALRRLNRWVHKQRERRRLGTMSSRRIELLDRIDFDWGHAESSIRHVDSNDLGISDADASEHATLSARPYSAPPVEMQMKRKKSTPPLLKVNIPAYYKDVDPKYNEADDEKNETDGGDDEKCTESAHATNPNSIEDRTKDHKEFIAALERYGSKSGSEDGTLAWHAMASALKWPMKDVKVHAYSYFKALTEGTIQSNNSRRNEVNKQAAIEMKASHTISWTSHELVLLDTLMLKYCSWNVRETPDNNISSWEKVAANFPGKTPDDCYQMGLSRASLSRYPASEVQVDPLNISSWPFAKGPTNLSIKSSMDRRAKRLLRQQQKAEARARHVESEGLGANHPGNDGIALSDKYSKLIAEKEDIVFELVANINNIYQDKLGRPALFVSFVICGMQSSGKSTIMERFLNAPLNIVQGGTGTRCPLDTTCIQDNTLSDPVCELRGSELNPGLAGEKLSTEEVFAAITEHNQGLASQDKFSTETLRLTYRANNVQNMRFVDTPGIIANLSAGKDNRDAIKSILRDVMQRPNTKLCVLLEPKEFAGNSIIDFCDETFGQRDSWSKDAIMLMTKYDMQLDNSRSEYHELGFFPYLTITPTLDREDLSSDKLYAERKKLLESATSEEERKFADWKAMHSKYRETDPDDPKLSVEVDKRIGFTAAKTEMRKVMLMDTAMRLPEVMMSLKQDLHAFQDEKEILVGKKEFHDPNFLKRMIGNLLQDVCNRMKNYLDGDLVTAAKSPEYLIDLDDELQLGEDSEWCLKTLGKSSTIKDEEQWREIIQTMFESDNRMPDHVGADKKFLGGKQFQRAFNLLIATMAEAFPDITAMKEYVASGAGYLQGGLQRENWERATLSIVKMTSDVTIHPGINFFIKHVGAIFRRLFKVALKETKLRSIDNARVLEICNGLEQRLSDEFDEMLWNLMTNAADKTHVSLEPMFSILNPNLPGFRPLEADDEGDLYELSDDGSFVKTPSKSQLREESEAKGSILNKLMSWFSTDDIDEKKAKELLRERGREIAKQKKNFLPEHRTSMINDEETNQIILSAFKYVVALQELIQTYLNFFISHYVYNDFKGCIDTFPREISNHDWSKLIPNDSSLDDSISALDDRISESRGQLVMCSKCRC</sequence>
<comment type="caution">
    <text evidence="5">The sequence shown here is derived from an EMBL/GenBank/DDBJ whole genome shotgun (WGS) entry which is preliminary data.</text>
</comment>
<name>A0ABD3P5W2_9STRA</name>
<feature type="coiled-coil region" evidence="1">
    <location>
        <begin position="342"/>
        <end position="369"/>
    </location>
</feature>
<dbReference type="InterPro" id="IPR045063">
    <property type="entry name" value="Dynamin_N"/>
</dbReference>
<evidence type="ECO:0000256" key="1">
    <source>
        <dbReference type="SAM" id="Coils"/>
    </source>
</evidence>
<feature type="domain" description="Dynamin N-terminal" evidence="3">
    <location>
        <begin position="423"/>
        <end position="566"/>
    </location>
</feature>
<feature type="region of interest" description="Disordered" evidence="2">
    <location>
        <begin position="98"/>
        <end position="121"/>
    </location>
</feature>
<dbReference type="InterPro" id="IPR022812">
    <property type="entry name" value="Dynamin"/>
</dbReference>
<dbReference type="EMBL" id="JALLPJ020000759">
    <property type="protein sequence ID" value="KAL3783605.1"/>
    <property type="molecule type" value="Genomic_DNA"/>
</dbReference>
<dbReference type="Proteomes" id="UP001530400">
    <property type="component" value="Unassembled WGS sequence"/>
</dbReference>
<feature type="domain" description="Helicase-associated" evidence="4">
    <location>
        <begin position="10"/>
        <end position="71"/>
    </location>
</feature>
<dbReference type="Gene3D" id="3.40.50.300">
    <property type="entry name" value="P-loop containing nucleotide triphosphate hydrolases"/>
    <property type="match status" value="1"/>
</dbReference>
<evidence type="ECO:0000259" key="3">
    <source>
        <dbReference type="Pfam" id="PF00350"/>
    </source>
</evidence>
<dbReference type="InterPro" id="IPR027417">
    <property type="entry name" value="P-loop_NTPase"/>
</dbReference>
<evidence type="ECO:0000259" key="4">
    <source>
        <dbReference type="Pfam" id="PF03457"/>
    </source>
</evidence>
<dbReference type="AlphaFoldDB" id="A0ABD3P5W2"/>
<dbReference type="PANTHER" id="PTHR11566:SF169">
    <property type="entry name" value="DYNAMIN-LIKE PROTEIN C"/>
    <property type="match status" value="1"/>
</dbReference>
<keyword evidence="6" id="KW-1185">Reference proteome</keyword>
<feature type="region of interest" description="Disordered" evidence="2">
    <location>
        <begin position="136"/>
        <end position="174"/>
    </location>
</feature>
<dbReference type="InterPro" id="IPR005114">
    <property type="entry name" value="Helicase_assoc"/>
</dbReference>
<dbReference type="PANTHER" id="PTHR11566">
    <property type="entry name" value="DYNAMIN"/>
    <property type="match status" value="1"/>
</dbReference>
<evidence type="ECO:0000313" key="6">
    <source>
        <dbReference type="Proteomes" id="UP001530400"/>
    </source>
</evidence>
<protein>
    <submittedName>
        <fullName evidence="5">Uncharacterized protein</fullName>
    </submittedName>
</protein>
<dbReference type="SUPFAM" id="SSF52540">
    <property type="entry name" value="P-loop containing nucleoside triphosphate hydrolases"/>
    <property type="match status" value="1"/>
</dbReference>
<proteinExistence type="predicted"/>
<dbReference type="Pfam" id="PF00350">
    <property type="entry name" value="Dynamin_N"/>
    <property type="match status" value="1"/>
</dbReference>
<feature type="compositionally biased region" description="Acidic residues" evidence="2">
    <location>
        <begin position="143"/>
        <end position="154"/>
    </location>
</feature>
<keyword evidence="1" id="KW-0175">Coiled coil</keyword>